<feature type="transmembrane region" description="Helical" evidence="7">
    <location>
        <begin position="85"/>
        <end position="104"/>
    </location>
</feature>
<feature type="domain" description="Bacterial sugar transferase" evidence="8">
    <location>
        <begin position="289"/>
        <end position="476"/>
    </location>
</feature>
<feature type="transmembrane region" description="Helical" evidence="7">
    <location>
        <begin position="49"/>
        <end position="73"/>
    </location>
</feature>
<keyword evidence="4 7" id="KW-0812">Transmembrane</keyword>
<feature type="transmembrane region" description="Helical" evidence="7">
    <location>
        <begin position="110"/>
        <end position="135"/>
    </location>
</feature>
<dbReference type="GO" id="GO:0016020">
    <property type="term" value="C:membrane"/>
    <property type="evidence" value="ECO:0007669"/>
    <property type="project" value="UniProtKB-SubCell"/>
</dbReference>
<keyword evidence="3 9" id="KW-0808">Transferase</keyword>
<gene>
    <name evidence="9" type="ORF">VU00_10212</name>
</gene>
<dbReference type="Proteomes" id="UP000287615">
    <property type="component" value="Unassembled WGS sequence"/>
</dbReference>
<protein>
    <submittedName>
        <fullName evidence="9">Exopolysaccharide biosynthesis polyprenyl glycosylphosphotransferase</fullName>
    </submittedName>
</protein>
<evidence type="ECO:0000256" key="7">
    <source>
        <dbReference type="SAM" id="Phobius"/>
    </source>
</evidence>
<dbReference type="PANTHER" id="PTHR30576:SF10">
    <property type="entry name" value="SLL5057 PROTEIN"/>
    <property type="match status" value="1"/>
</dbReference>
<comment type="similarity">
    <text evidence="2">Belongs to the bacterial sugar transferase family.</text>
</comment>
<feature type="transmembrane region" description="Helical" evidence="7">
    <location>
        <begin position="291"/>
        <end position="315"/>
    </location>
</feature>
<comment type="subcellular location">
    <subcellularLocation>
        <location evidence="1">Membrane</location>
        <topology evidence="1">Multi-pass membrane protein</topology>
    </subcellularLocation>
</comment>
<dbReference type="Pfam" id="PF02397">
    <property type="entry name" value="Bac_transf"/>
    <property type="match status" value="1"/>
</dbReference>
<evidence type="ECO:0000313" key="10">
    <source>
        <dbReference type="Proteomes" id="UP000287615"/>
    </source>
</evidence>
<name>A0A3S3RX90_9BACT</name>
<dbReference type="Gene3D" id="3.40.50.720">
    <property type="entry name" value="NAD(P)-binding Rossmann-like Domain"/>
    <property type="match status" value="1"/>
</dbReference>
<proteinExistence type="inferred from homology"/>
<evidence type="ECO:0000256" key="2">
    <source>
        <dbReference type="ARBA" id="ARBA00006464"/>
    </source>
</evidence>
<keyword evidence="6 7" id="KW-0472">Membrane</keyword>
<evidence type="ECO:0000256" key="6">
    <source>
        <dbReference type="ARBA" id="ARBA00023136"/>
    </source>
</evidence>
<keyword evidence="5 7" id="KW-1133">Transmembrane helix</keyword>
<evidence type="ECO:0000256" key="1">
    <source>
        <dbReference type="ARBA" id="ARBA00004141"/>
    </source>
</evidence>
<organism evidence="9 10">
    <name type="scientific">Candidatus Electrothrix marina</name>
    <dbReference type="NCBI Taxonomy" id="1859130"/>
    <lineage>
        <taxon>Bacteria</taxon>
        <taxon>Pseudomonadati</taxon>
        <taxon>Thermodesulfobacteriota</taxon>
        <taxon>Desulfobulbia</taxon>
        <taxon>Desulfobulbales</taxon>
        <taxon>Desulfobulbaceae</taxon>
        <taxon>Candidatus Electrothrix</taxon>
    </lineage>
</organism>
<evidence type="ECO:0000256" key="5">
    <source>
        <dbReference type="ARBA" id="ARBA00022989"/>
    </source>
</evidence>
<comment type="caution">
    <text evidence="9">The sequence shown here is derived from an EMBL/GenBank/DDBJ whole genome shotgun (WGS) entry which is preliminary data.</text>
</comment>
<evidence type="ECO:0000256" key="4">
    <source>
        <dbReference type="ARBA" id="ARBA00022692"/>
    </source>
</evidence>
<evidence type="ECO:0000259" key="8">
    <source>
        <dbReference type="Pfam" id="PF02397"/>
    </source>
</evidence>
<evidence type="ECO:0000313" key="9">
    <source>
        <dbReference type="EMBL" id="RWX50786.1"/>
    </source>
</evidence>
<accession>A0A3S3RX90</accession>
<dbReference type="PANTHER" id="PTHR30576">
    <property type="entry name" value="COLANIC BIOSYNTHESIS UDP-GLUCOSE LIPID CARRIER TRANSFERASE"/>
    <property type="match status" value="1"/>
</dbReference>
<dbReference type="GO" id="GO:0016780">
    <property type="term" value="F:phosphotransferase activity, for other substituted phosphate groups"/>
    <property type="evidence" value="ECO:0007669"/>
    <property type="project" value="TreeGrafter"/>
</dbReference>
<dbReference type="InterPro" id="IPR003362">
    <property type="entry name" value="Bact_transf"/>
</dbReference>
<dbReference type="Pfam" id="PF13727">
    <property type="entry name" value="CoA_binding_3"/>
    <property type="match status" value="1"/>
</dbReference>
<dbReference type="AlphaFoldDB" id="A0A3S3RX90"/>
<reference evidence="9 10" key="1">
    <citation type="submission" date="2017-01" db="EMBL/GenBank/DDBJ databases">
        <title>The cable genome- insights into the physiology and evolution of filamentous bacteria capable of sulfide oxidation via long distance electron transfer.</title>
        <authorList>
            <person name="Schreiber L."/>
            <person name="Bjerg J.T."/>
            <person name="Boggild A."/>
            <person name="Van De Vossenberg J."/>
            <person name="Meysman F."/>
            <person name="Nielsen L.P."/>
            <person name="Schramm A."/>
            <person name="Kjeldsen K.U."/>
        </authorList>
    </citation>
    <scope>NUCLEOTIDE SEQUENCE [LARGE SCALE GENOMIC DNA]</scope>
    <source>
        <strain evidence="9">A3</strain>
    </source>
</reference>
<dbReference type="EMBL" id="MTKR01000021">
    <property type="protein sequence ID" value="RWX50786.1"/>
    <property type="molecule type" value="Genomic_DNA"/>
</dbReference>
<dbReference type="InterPro" id="IPR017475">
    <property type="entry name" value="EPS_sugar_tfrase"/>
</dbReference>
<sequence length="481" mass="55353">MLREHSKLLARIHMIVDVFWVFLAFVVAYHAKRSFIFFSVRGLSVEPNYYLVLLIAIIIALFSFSATGCYRPYRTQSLLQIYTRVIRAVVGILFGTIILLYLLHEHNISRMLLALFVSFLTFFLLLSKGIIYYTLRYYRSRSYNTRNLLIVGVGQRAERIINAIRNHKGSGYRIIGCLTTGNDKKKEGKKYLSGGIRLLGSVSTLPIILTEDVVDEIIFAADIEKIERIDDLIRFAEHLGVNVHIVPDFQLEKIMYQPEVAAISIQDFFGYPTLALSTTPQRKNALIIKDIIDYSFAGIGVVLLAPIFLVIILLIKATSEGPAFFVQQRCGLYGRTFPLIKFRTMVKDAEQLKENLQQDNEADGPVFKMTHDPRITPLGKFLRRTSLDELPQLFNVLVGHMSLVGPRPPLPEEVKKYEPWQRRRLSMKPGLTCTWQVNGRNNINFERWMRLDLEYIDQWSLMLDSKILLKTVREVISFHGQ</sequence>
<feature type="transmembrane region" description="Helical" evidence="7">
    <location>
        <begin position="12"/>
        <end position="29"/>
    </location>
</feature>
<evidence type="ECO:0000256" key="3">
    <source>
        <dbReference type="ARBA" id="ARBA00022679"/>
    </source>
</evidence>
<dbReference type="NCBIfam" id="TIGR03025">
    <property type="entry name" value="EPS_sugtrans"/>
    <property type="match status" value="1"/>
</dbReference>